<accession>A0ABN6LM43</accession>
<gene>
    <name evidence="2" type="ORF">PDTA9734_17160</name>
</gene>
<organism evidence="2 3">
    <name type="scientific">Phytobacter diazotrophicus</name>
    <dbReference type="NCBI Taxonomy" id="395631"/>
    <lineage>
        <taxon>Bacteria</taxon>
        <taxon>Pseudomonadati</taxon>
        <taxon>Pseudomonadota</taxon>
        <taxon>Gammaproteobacteria</taxon>
        <taxon>Enterobacterales</taxon>
        <taxon>Enterobacteriaceae</taxon>
        <taxon>Phytobacter</taxon>
    </lineage>
</organism>
<feature type="transmembrane region" description="Helical" evidence="1">
    <location>
        <begin position="253"/>
        <end position="270"/>
    </location>
</feature>
<evidence type="ECO:0000313" key="2">
    <source>
        <dbReference type="EMBL" id="BDD50229.1"/>
    </source>
</evidence>
<feature type="transmembrane region" description="Helical" evidence="1">
    <location>
        <begin position="298"/>
        <end position="316"/>
    </location>
</feature>
<dbReference type="EMBL" id="AP025334">
    <property type="protein sequence ID" value="BDD50229.1"/>
    <property type="molecule type" value="Genomic_DNA"/>
</dbReference>
<dbReference type="RefSeq" id="WP_125124210.1">
    <property type="nucleotide sequence ID" value="NZ_AP025334.1"/>
</dbReference>
<reference evidence="2 3" key="1">
    <citation type="submission" date="2021-12" db="EMBL/GenBank/DDBJ databases">
        <title>Complete genome sequence of Phytobacter diazotrophicus TA9734.</title>
        <authorList>
            <person name="Kubota H."/>
            <person name="Nakayama Y."/>
            <person name="Ariyoshi T."/>
        </authorList>
    </citation>
    <scope>NUCLEOTIDE SEQUENCE [LARGE SCALE GENOMIC DNA]</scope>
    <source>
        <strain evidence="2 3">TA9734</strain>
    </source>
</reference>
<feature type="transmembrane region" description="Helical" evidence="1">
    <location>
        <begin position="201"/>
        <end position="220"/>
    </location>
</feature>
<proteinExistence type="predicted"/>
<evidence type="ECO:0000313" key="3">
    <source>
        <dbReference type="Proteomes" id="UP001320460"/>
    </source>
</evidence>
<sequence>MNFAGPYFQRLATRKFIFFIFMLLALVPVVNIVATGPVKSSIDNAEHWVNLTNAVFIEGQSFIFSYGPLFWLVGGVSEYYSAGSYYLSIAFALLFYASVLWAIFVLTYKSRGYLSLFLIVVCFFSFYYLKVFLFLWPLVFLFYRQFNSEKDFYFNVSLCLALGALAGLLLYVRFFYGLIAVAVLGGYLAVQFLKGFRLKEVIAFVLAFAVSSLLIGMLIYGDIRLVVKYFTVNMQLSYGNGVDMTLDIENHRFAFICSFIVLGCFIIYGIRKHRLFLIPLAVTWLLLFKLGFGRADHYVTYFVVPCAFIMLLISFEKGYLTKGLFFVSFFSLYYLGTHPAYNNSQRLALAFTTFNIPSLSNPFKLPFNNDETYEERMVQAYSQYKLDKTFLGKIGTDSVDVYPYNNEYMYANQLNYKPRPLFQNYMTLTPVLDQANSDYLRGAGKPKKIIWNSGLGCGDADCDSFIGLDNKFILNEDPLTSMAIFENYKVSEFTHGRNSEPLLLLTSRDQTLAADFVTRKNERMQFGVWYPLPQAKNSIVKVFPDFKISLVGKIKNFLFRGDIVKVRYKLKSGLQKEYRLNIINSHSGVWASPLLDGFDENGFTGEDVTDIMFETDSSYYFEPEFDAKIATSAVPLIHYQRRKIKYNDPVTVSPSVSVKDIDCDGSIDLLTEPAITDDVITPLVLKGWLAKSTGQGTLFDAIYVSLTDKNQHHRFVASSKNSRGDLIAVFGKPDLENAGFTANVDTSGLHGDYTVSLSGRTGDQIFVCRNLQRPLTLK</sequence>
<keyword evidence="3" id="KW-1185">Reference proteome</keyword>
<feature type="transmembrane region" description="Helical" evidence="1">
    <location>
        <begin position="85"/>
        <end position="108"/>
    </location>
</feature>
<feature type="transmembrane region" description="Helical" evidence="1">
    <location>
        <begin position="16"/>
        <end position="34"/>
    </location>
</feature>
<feature type="transmembrane region" description="Helical" evidence="1">
    <location>
        <begin position="114"/>
        <end position="140"/>
    </location>
</feature>
<name>A0ABN6LM43_9ENTR</name>
<keyword evidence="1" id="KW-1133">Transmembrane helix</keyword>
<feature type="transmembrane region" description="Helical" evidence="1">
    <location>
        <begin position="54"/>
        <end position="73"/>
    </location>
</feature>
<keyword evidence="1" id="KW-0812">Transmembrane</keyword>
<feature type="transmembrane region" description="Helical" evidence="1">
    <location>
        <begin position="275"/>
        <end position="292"/>
    </location>
</feature>
<evidence type="ECO:0000256" key="1">
    <source>
        <dbReference type="SAM" id="Phobius"/>
    </source>
</evidence>
<protein>
    <submittedName>
        <fullName evidence="2">Membrane protein</fullName>
    </submittedName>
</protein>
<feature type="transmembrane region" description="Helical" evidence="1">
    <location>
        <begin position="175"/>
        <end position="194"/>
    </location>
</feature>
<dbReference type="Proteomes" id="UP001320460">
    <property type="component" value="Chromosome"/>
</dbReference>
<feature type="transmembrane region" description="Helical" evidence="1">
    <location>
        <begin position="323"/>
        <end position="341"/>
    </location>
</feature>
<keyword evidence="1" id="KW-0472">Membrane</keyword>
<feature type="transmembrane region" description="Helical" evidence="1">
    <location>
        <begin position="152"/>
        <end position="169"/>
    </location>
</feature>